<evidence type="ECO:0000256" key="1">
    <source>
        <dbReference type="SAM" id="Phobius"/>
    </source>
</evidence>
<dbReference type="OrthoDB" id="4319237at2"/>
<proteinExistence type="predicted"/>
<dbReference type="EMBL" id="CP029189">
    <property type="protein sequence ID" value="QES54332.1"/>
    <property type="molecule type" value="Genomic_DNA"/>
</dbReference>
<dbReference type="AlphaFoldDB" id="A0A5P2DGV5"/>
<keyword evidence="1" id="KW-0472">Membrane</keyword>
<evidence type="ECO:0000313" key="2">
    <source>
        <dbReference type="EMBL" id="QES54332.1"/>
    </source>
</evidence>
<gene>
    <name evidence="2" type="ORF">DEJ51_08830</name>
</gene>
<evidence type="ECO:0000313" key="3">
    <source>
        <dbReference type="Proteomes" id="UP000324101"/>
    </source>
</evidence>
<feature type="transmembrane region" description="Helical" evidence="1">
    <location>
        <begin position="6"/>
        <end position="23"/>
    </location>
</feature>
<keyword evidence="1" id="KW-0812">Transmembrane</keyword>
<dbReference type="Proteomes" id="UP000324101">
    <property type="component" value="Chromosome"/>
</dbReference>
<accession>A0A5P2DGV5</accession>
<feature type="transmembrane region" description="Helical" evidence="1">
    <location>
        <begin position="62"/>
        <end position="81"/>
    </location>
</feature>
<protein>
    <submittedName>
        <fullName evidence="2">Uncharacterized protein</fullName>
    </submittedName>
</protein>
<keyword evidence="1" id="KW-1133">Transmembrane helix</keyword>
<reference evidence="2 3" key="1">
    <citation type="submission" date="2018-05" db="EMBL/GenBank/DDBJ databases">
        <title>Streptomyces venezuelae.</title>
        <authorList>
            <person name="Kim W."/>
            <person name="Lee N."/>
            <person name="Cho B.-K."/>
        </authorList>
    </citation>
    <scope>NUCLEOTIDE SEQUENCE [LARGE SCALE GENOMIC DNA]</scope>
    <source>
        <strain evidence="2 3">ATCC 21018</strain>
    </source>
</reference>
<name>A0A5P2DGV5_STRVZ</name>
<dbReference type="RefSeq" id="WP_150257098.1">
    <property type="nucleotide sequence ID" value="NZ_CP029189.1"/>
</dbReference>
<organism evidence="2 3">
    <name type="scientific">Streptomyces venezuelae</name>
    <dbReference type="NCBI Taxonomy" id="54571"/>
    <lineage>
        <taxon>Bacteria</taxon>
        <taxon>Bacillati</taxon>
        <taxon>Actinomycetota</taxon>
        <taxon>Actinomycetes</taxon>
        <taxon>Kitasatosporales</taxon>
        <taxon>Streptomycetaceae</taxon>
        <taxon>Streptomyces</taxon>
    </lineage>
</organism>
<sequence>MDIPDWIRWIFFAFAAVQLLYVYRAASLARRAGPGHRTGPWLEAADHATGVVLSAGLALGELPVLMVAAPVLMVILSWQGIRSLLARRPAGTNPTATAGATPGGEA</sequence>